<protein>
    <submittedName>
        <fullName evidence="2">DUF2249 domain-containing protein</fullName>
    </submittedName>
</protein>
<feature type="domain" description="DUF2249" evidence="1">
    <location>
        <begin position="17"/>
        <end position="76"/>
    </location>
</feature>
<dbReference type="Pfam" id="PF10006">
    <property type="entry name" value="DUF2249"/>
    <property type="match status" value="1"/>
</dbReference>
<organism evidence="2 3">
    <name type="scientific">Dyella solisilvae</name>
    <dbReference type="NCBI Taxonomy" id="1920168"/>
    <lineage>
        <taxon>Bacteria</taxon>
        <taxon>Pseudomonadati</taxon>
        <taxon>Pseudomonadota</taxon>
        <taxon>Gammaproteobacteria</taxon>
        <taxon>Lysobacterales</taxon>
        <taxon>Rhodanobacteraceae</taxon>
        <taxon>Dyella</taxon>
    </lineage>
</organism>
<name>A0A370KCV1_9GAMM</name>
<dbReference type="EMBL" id="QQSY01000001">
    <property type="protein sequence ID" value="RDJ00485.1"/>
    <property type="molecule type" value="Genomic_DNA"/>
</dbReference>
<evidence type="ECO:0000313" key="2">
    <source>
        <dbReference type="EMBL" id="RDJ00485.1"/>
    </source>
</evidence>
<proteinExistence type="predicted"/>
<reference evidence="2 3" key="1">
    <citation type="submission" date="2018-07" db="EMBL/GenBank/DDBJ databases">
        <title>Dyella solisilvae sp. nov., isolated from the pine and broad-leaved mixed forest soil.</title>
        <authorList>
            <person name="Gao Z."/>
            <person name="Qiu L."/>
        </authorList>
    </citation>
    <scope>NUCLEOTIDE SEQUENCE [LARGE SCALE GENOMIC DNA]</scope>
    <source>
        <strain evidence="2 3">DHG54</strain>
    </source>
</reference>
<gene>
    <name evidence="2" type="ORF">DVT68_06740</name>
</gene>
<dbReference type="RefSeq" id="WP_114824209.1">
    <property type="nucleotide sequence ID" value="NZ_QQSY01000001.1"/>
</dbReference>
<dbReference type="SUPFAM" id="SSF64307">
    <property type="entry name" value="SirA-like"/>
    <property type="match status" value="1"/>
</dbReference>
<evidence type="ECO:0000259" key="1">
    <source>
        <dbReference type="Pfam" id="PF10006"/>
    </source>
</evidence>
<evidence type="ECO:0000313" key="3">
    <source>
        <dbReference type="Proteomes" id="UP000254711"/>
    </source>
</evidence>
<dbReference type="AlphaFoldDB" id="A0A370KCV1"/>
<dbReference type="OrthoDB" id="5958858at2"/>
<accession>A0A370KCV1</accession>
<comment type="caution">
    <text evidence="2">The sequence shown here is derived from an EMBL/GenBank/DDBJ whole genome shotgun (WGS) entry which is preliminary data.</text>
</comment>
<sequence length="86" mass="8963">MSTCLCNGTGASVERTTLDLRSLPPPEPMQQTLAAVDRLGPGQVLEVLTPLMPMPLLTALAELGVKAQATTLPEGGAKVIIRRASP</sequence>
<keyword evidence="3" id="KW-1185">Reference proteome</keyword>
<dbReference type="InterPro" id="IPR018720">
    <property type="entry name" value="DUF2249"/>
</dbReference>
<dbReference type="Proteomes" id="UP000254711">
    <property type="component" value="Unassembled WGS sequence"/>
</dbReference>
<dbReference type="InterPro" id="IPR036868">
    <property type="entry name" value="TusA-like_sf"/>
</dbReference>